<evidence type="ECO:0000313" key="1">
    <source>
        <dbReference type="EMBL" id="ATC65000.1"/>
    </source>
</evidence>
<sequence length="248" mass="28384">MKTQSFEKPAVVAEDKWLAARRELLREEKELTRLHDKIAAKRRELPWVKVEKTYVFDAPGGPVPLVDLFNGRSQLAVYHFMLGPGWDEGCKSCSFIADHLVPTIPHLQARDVTLAVVSRAPLAEILPFKERMGWSFNWVSSNRNDFNFDYHVSFTEEELARSTVYYNYGLRGFPHGEAPGFSVFAKDARGDIYHTYSTYGRGVEQFMGTYTILDLVPKGRDEDPVDPGMDWVRHHDRYDQPADAVAAR</sequence>
<organism evidence="1 2">
    <name type="scientific">Nibricoccus aquaticus</name>
    <dbReference type="NCBI Taxonomy" id="2576891"/>
    <lineage>
        <taxon>Bacteria</taxon>
        <taxon>Pseudomonadati</taxon>
        <taxon>Verrucomicrobiota</taxon>
        <taxon>Opitutia</taxon>
        <taxon>Opitutales</taxon>
        <taxon>Opitutaceae</taxon>
        <taxon>Nibricoccus</taxon>
    </lineage>
</organism>
<proteinExistence type="predicted"/>
<gene>
    <name evidence="1" type="ORF">CMV30_14075</name>
</gene>
<name>A0A290QCR7_9BACT</name>
<dbReference type="AlphaFoldDB" id="A0A290QCR7"/>
<reference evidence="1 2" key="1">
    <citation type="submission" date="2017-09" db="EMBL/GenBank/DDBJ databases">
        <title>Complete genome sequence of Verrucomicrobial strain HZ-65, isolated from freshwater.</title>
        <authorList>
            <person name="Choi A."/>
        </authorList>
    </citation>
    <scope>NUCLEOTIDE SEQUENCE [LARGE SCALE GENOMIC DNA]</scope>
    <source>
        <strain evidence="1 2">HZ-65</strain>
    </source>
</reference>
<accession>A0A290QCR7</accession>
<dbReference type="InterPro" id="IPR036249">
    <property type="entry name" value="Thioredoxin-like_sf"/>
</dbReference>
<keyword evidence="2" id="KW-1185">Reference proteome</keyword>
<dbReference type="EMBL" id="CP023344">
    <property type="protein sequence ID" value="ATC65000.1"/>
    <property type="molecule type" value="Genomic_DNA"/>
</dbReference>
<dbReference type="OrthoDB" id="574359at2"/>
<dbReference type="SUPFAM" id="SSF52833">
    <property type="entry name" value="Thioredoxin-like"/>
    <property type="match status" value="1"/>
</dbReference>
<evidence type="ECO:0000313" key="2">
    <source>
        <dbReference type="Proteomes" id="UP000217265"/>
    </source>
</evidence>
<protein>
    <submittedName>
        <fullName evidence="1">Thioredoxin</fullName>
    </submittedName>
</protein>
<dbReference type="KEGG" id="vbh:CMV30_14075"/>
<dbReference type="RefSeq" id="WP_096056631.1">
    <property type="nucleotide sequence ID" value="NZ_CP023344.1"/>
</dbReference>
<dbReference type="Proteomes" id="UP000217265">
    <property type="component" value="Chromosome"/>
</dbReference>
<dbReference type="Pfam" id="PF05988">
    <property type="entry name" value="DUF899"/>
    <property type="match status" value="1"/>
</dbReference>
<dbReference type="InterPro" id="IPR010296">
    <property type="entry name" value="DUF899_thioredox"/>
</dbReference>